<organism evidence="5 6">
    <name type="scientific">Leuconostoc pseudomesenteroides</name>
    <dbReference type="NCBI Taxonomy" id="33968"/>
    <lineage>
        <taxon>Bacteria</taxon>
        <taxon>Bacillati</taxon>
        <taxon>Bacillota</taxon>
        <taxon>Bacilli</taxon>
        <taxon>Lactobacillales</taxon>
        <taxon>Lactobacillaceae</taxon>
        <taxon>Leuconostoc</taxon>
    </lineage>
</organism>
<gene>
    <name evidence="5" type="ORF">FGL85_00560</name>
    <name evidence="4" type="ORF">P1N92_03060</name>
</gene>
<dbReference type="Pfam" id="PF11611">
    <property type="entry name" value="DUF4352"/>
    <property type="match status" value="1"/>
</dbReference>
<protein>
    <submittedName>
        <fullName evidence="5">DUF4352 domain-containing protein</fullName>
    </submittedName>
</protein>
<keyword evidence="2" id="KW-1133">Transmembrane helix</keyword>
<feature type="transmembrane region" description="Helical" evidence="2">
    <location>
        <begin position="12"/>
        <end position="31"/>
    </location>
</feature>
<feature type="domain" description="DUF4352" evidence="3">
    <location>
        <begin position="58"/>
        <end position="177"/>
    </location>
</feature>
<evidence type="ECO:0000313" key="7">
    <source>
        <dbReference type="Proteomes" id="UP001529201"/>
    </source>
</evidence>
<dbReference type="Proteomes" id="UP000321296">
    <property type="component" value="Chromosome"/>
</dbReference>
<dbReference type="Gene3D" id="2.60.40.1240">
    <property type="match status" value="1"/>
</dbReference>
<dbReference type="KEGG" id="lpse:FGL85_00560"/>
<evidence type="ECO:0000313" key="5">
    <source>
        <dbReference type="EMBL" id="QEA41133.1"/>
    </source>
</evidence>
<evidence type="ECO:0000259" key="3">
    <source>
        <dbReference type="Pfam" id="PF11611"/>
    </source>
</evidence>
<evidence type="ECO:0000256" key="2">
    <source>
        <dbReference type="SAM" id="Phobius"/>
    </source>
</evidence>
<name>A0A5B8T246_LEUPS</name>
<dbReference type="InterPro" id="IPR029051">
    <property type="entry name" value="DUF4352"/>
</dbReference>
<proteinExistence type="predicted"/>
<evidence type="ECO:0000313" key="4">
    <source>
        <dbReference type="EMBL" id="MDG9733097.1"/>
    </source>
</evidence>
<sequence length="187" mass="21240">MKGRHKQKYNKKHQIFTIGIFLIITFIYVIYHFNTNDSVKKVVKTQSKSFLTSQSTVKVGETAVYKNIHFRVNNFDFKDSNAIRGDSITNKLGIDNQLVVVNITITNLSKQKFDYDAYFFQLDDNGKLTDTTEAYPNVDHDIDSGTLGVGDSITGNLVAKGNTNHHLKIIYQQDINPTKGKITFKLN</sequence>
<keyword evidence="2" id="KW-0472">Membrane</keyword>
<dbReference type="Proteomes" id="UP001529201">
    <property type="component" value="Unassembled WGS sequence"/>
</dbReference>
<keyword evidence="2" id="KW-0812">Transmembrane</keyword>
<dbReference type="InterPro" id="IPR029050">
    <property type="entry name" value="Immunoprotect_excell_Ig-like"/>
</dbReference>
<dbReference type="RefSeq" id="WP_010279528.1">
    <property type="nucleotide sequence ID" value="NZ_CP042383.1"/>
</dbReference>
<evidence type="ECO:0000256" key="1">
    <source>
        <dbReference type="ARBA" id="ARBA00022729"/>
    </source>
</evidence>
<evidence type="ECO:0000313" key="6">
    <source>
        <dbReference type="Proteomes" id="UP000321296"/>
    </source>
</evidence>
<keyword evidence="7" id="KW-1185">Reference proteome</keyword>
<dbReference type="GeneID" id="64345486"/>
<dbReference type="EMBL" id="CP042383">
    <property type="protein sequence ID" value="QEA41133.1"/>
    <property type="molecule type" value="Genomic_DNA"/>
</dbReference>
<accession>A0A5B8T246</accession>
<keyword evidence="1" id="KW-0732">Signal</keyword>
<dbReference type="AlphaFoldDB" id="A0A5B8T246"/>
<dbReference type="EMBL" id="JARGDN010000003">
    <property type="protein sequence ID" value="MDG9733097.1"/>
    <property type="molecule type" value="Genomic_DNA"/>
</dbReference>
<reference evidence="4 7" key="2">
    <citation type="submission" date="2023-02" db="EMBL/GenBank/DDBJ databases">
        <title>Antimicrobial susceptibility testing and tentative epidemiological cut-off values for Lactobacillaceae family species intended for ingestion.</title>
        <authorList>
            <person name="Noehr-Meldgaard K."/>
            <person name="Struve C."/>
            <person name="Ingmer H."/>
            <person name="Koza A."/>
            <person name="Al-Nakeeb K."/>
            <person name="Agersoe Y."/>
        </authorList>
    </citation>
    <scope>NUCLEOTIDE SEQUENCE [LARGE SCALE GENOMIC DNA]</scope>
    <source>
        <strain evidence="4 7">DSM 20193</strain>
    </source>
</reference>
<reference evidence="5 6" key="1">
    <citation type="submission" date="2019-06" db="EMBL/GenBank/DDBJ databases">
        <title>Genome analyses of bacteria isolated from kimchi.</title>
        <authorList>
            <person name="Lee S."/>
            <person name="Ahn S."/>
            <person name="Roh S."/>
        </authorList>
    </citation>
    <scope>NUCLEOTIDE SEQUENCE [LARGE SCALE GENOMIC DNA]</scope>
    <source>
        <strain evidence="5 6">CBA3630</strain>
    </source>
</reference>